<evidence type="ECO:0000256" key="5">
    <source>
        <dbReference type="PROSITE-ProRule" id="PRU00091"/>
    </source>
</evidence>
<dbReference type="InterPro" id="IPR047335">
    <property type="entry name" value="RUFY1-3"/>
</dbReference>
<evidence type="ECO:0000313" key="7">
    <source>
        <dbReference type="EMBL" id="KAK2160757.1"/>
    </source>
</evidence>
<dbReference type="InterPro" id="IPR000306">
    <property type="entry name" value="Znf_FYVE"/>
</dbReference>
<dbReference type="InterPro" id="IPR017455">
    <property type="entry name" value="Znf_FYVE-rel"/>
</dbReference>
<protein>
    <recommendedName>
        <fullName evidence="6">FYVE-type domain-containing protein</fullName>
    </recommendedName>
</protein>
<evidence type="ECO:0000256" key="3">
    <source>
        <dbReference type="ARBA" id="ARBA00022833"/>
    </source>
</evidence>
<evidence type="ECO:0000256" key="2">
    <source>
        <dbReference type="ARBA" id="ARBA00022771"/>
    </source>
</evidence>
<dbReference type="PANTHER" id="PTHR45956">
    <property type="entry name" value="RUN AND FYVE DOMAIN-CONTAINING PROTEIN 2-LIKE PROTEIN"/>
    <property type="match status" value="1"/>
</dbReference>
<keyword evidence="2 5" id="KW-0863">Zinc-finger</keyword>
<keyword evidence="4" id="KW-0175">Coiled coil</keyword>
<evidence type="ECO:0000259" key="6">
    <source>
        <dbReference type="PROSITE" id="PS50178"/>
    </source>
</evidence>
<dbReference type="SUPFAM" id="SSF57903">
    <property type="entry name" value="FYVE/PHD zinc finger"/>
    <property type="match status" value="1"/>
</dbReference>
<dbReference type="FunFam" id="3.30.40.10:FF:000046">
    <property type="entry name" value="RUN and FYVE domain containing 2"/>
    <property type="match status" value="1"/>
</dbReference>
<name>A0AAD9JX65_9ANNE</name>
<dbReference type="SMART" id="SM00064">
    <property type="entry name" value="FYVE"/>
    <property type="match status" value="1"/>
</dbReference>
<dbReference type="Gene3D" id="3.30.40.10">
    <property type="entry name" value="Zinc/RING finger domain, C3HC4 (zinc finger)"/>
    <property type="match status" value="1"/>
</dbReference>
<dbReference type="CDD" id="cd15721">
    <property type="entry name" value="FYVE_RUFY1_like"/>
    <property type="match status" value="1"/>
</dbReference>
<reference evidence="7" key="1">
    <citation type="journal article" date="2023" name="Mol. Biol. Evol.">
        <title>Third-Generation Sequencing Reveals the Adaptive Role of the Epigenome in Three Deep-Sea Polychaetes.</title>
        <authorList>
            <person name="Perez M."/>
            <person name="Aroh O."/>
            <person name="Sun Y."/>
            <person name="Lan Y."/>
            <person name="Juniper S.K."/>
            <person name="Young C.R."/>
            <person name="Angers B."/>
            <person name="Qian P.Y."/>
        </authorList>
    </citation>
    <scope>NUCLEOTIDE SEQUENCE</scope>
    <source>
        <strain evidence="7">P08H-3</strain>
    </source>
</reference>
<dbReference type="Pfam" id="PF01363">
    <property type="entry name" value="FYVE"/>
    <property type="match status" value="1"/>
</dbReference>
<evidence type="ECO:0000313" key="8">
    <source>
        <dbReference type="Proteomes" id="UP001208570"/>
    </source>
</evidence>
<gene>
    <name evidence="7" type="ORF">LSH36_127g09000</name>
</gene>
<accession>A0AAD9JX65</accession>
<dbReference type="InterPro" id="IPR013083">
    <property type="entry name" value="Znf_RING/FYVE/PHD"/>
</dbReference>
<comment type="caution">
    <text evidence="7">The sequence shown here is derived from an EMBL/GenBank/DDBJ whole genome shotgun (WGS) entry which is preliminary data.</text>
</comment>
<dbReference type="AlphaFoldDB" id="A0AAD9JX65"/>
<dbReference type="InterPro" id="IPR011011">
    <property type="entry name" value="Znf_FYVE_PHD"/>
</dbReference>
<keyword evidence="8" id="KW-1185">Reference proteome</keyword>
<dbReference type="GO" id="GO:0008270">
    <property type="term" value="F:zinc ion binding"/>
    <property type="evidence" value="ECO:0007669"/>
    <property type="project" value="UniProtKB-KW"/>
</dbReference>
<proteinExistence type="predicted"/>
<organism evidence="7 8">
    <name type="scientific">Paralvinella palmiformis</name>
    <dbReference type="NCBI Taxonomy" id="53620"/>
    <lineage>
        <taxon>Eukaryota</taxon>
        <taxon>Metazoa</taxon>
        <taxon>Spiralia</taxon>
        <taxon>Lophotrochozoa</taxon>
        <taxon>Annelida</taxon>
        <taxon>Polychaeta</taxon>
        <taxon>Sedentaria</taxon>
        <taxon>Canalipalpata</taxon>
        <taxon>Terebellida</taxon>
        <taxon>Terebelliformia</taxon>
        <taxon>Alvinellidae</taxon>
        <taxon>Paralvinella</taxon>
    </lineage>
</organism>
<evidence type="ECO:0000256" key="4">
    <source>
        <dbReference type="ARBA" id="ARBA00023054"/>
    </source>
</evidence>
<evidence type="ECO:0000256" key="1">
    <source>
        <dbReference type="ARBA" id="ARBA00022723"/>
    </source>
</evidence>
<dbReference type="EMBL" id="JAODUP010000127">
    <property type="protein sequence ID" value="KAK2160757.1"/>
    <property type="molecule type" value="Genomic_DNA"/>
</dbReference>
<dbReference type="GO" id="GO:0005737">
    <property type="term" value="C:cytoplasm"/>
    <property type="evidence" value="ECO:0007669"/>
    <property type="project" value="TreeGrafter"/>
</dbReference>
<dbReference type="PANTHER" id="PTHR45956:SF6">
    <property type="entry name" value="RUN DOMAIN-CONTAINING PROTEIN"/>
    <property type="match status" value="1"/>
</dbReference>
<dbReference type="Proteomes" id="UP001208570">
    <property type="component" value="Unassembled WGS sequence"/>
</dbReference>
<feature type="domain" description="FYVE-type" evidence="6">
    <location>
        <begin position="106"/>
        <end position="164"/>
    </location>
</feature>
<sequence>MERTALETDLKIEREWRGTLQKNLEQEKEKEYETLQEQHHLMRITCDEQERALAELGSHLISFRSQTQILQESAPTLTIVFWTSKLRVEDMKEVQQALKEAQWADDREVTHCKQCEKAFSVSRRKHHCRNCGDIYCNECSDQKMPLPSSARPVRVCDSCQTLLLRRYSAN</sequence>
<dbReference type="PROSITE" id="PS50178">
    <property type="entry name" value="ZF_FYVE"/>
    <property type="match status" value="1"/>
</dbReference>
<keyword evidence="3" id="KW-0862">Zinc</keyword>
<keyword evidence="1" id="KW-0479">Metal-binding</keyword>